<protein>
    <recommendedName>
        <fullName evidence="1 2">Sodium/glutamate symporter</fullName>
    </recommendedName>
</protein>
<dbReference type="GO" id="GO:0005886">
    <property type="term" value="C:plasma membrane"/>
    <property type="evidence" value="ECO:0007669"/>
    <property type="project" value="UniProtKB-SubCell"/>
</dbReference>
<dbReference type="eggNOG" id="COG0786">
    <property type="taxonomic scope" value="Bacteria"/>
</dbReference>
<dbReference type="Pfam" id="PF03616">
    <property type="entry name" value="Glt_symporter"/>
    <property type="match status" value="1"/>
</dbReference>
<feature type="transmembrane region" description="Helical" evidence="1">
    <location>
        <begin position="95"/>
        <end position="117"/>
    </location>
</feature>
<gene>
    <name evidence="3" type="ORF">CP373A1_15305</name>
</gene>
<comment type="function">
    <text evidence="1">Catalyzes the sodium-dependent transport of glutamate.</text>
</comment>
<name>A0A174VLT0_9CLOT</name>
<proteinExistence type="inferred from homology"/>
<feature type="transmembrane region" description="Helical" evidence="1">
    <location>
        <begin position="222"/>
        <end position="240"/>
    </location>
</feature>
<dbReference type="AlphaFoldDB" id="A0A174VLT0"/>
<keyword evidence="1" id="KW-0739">Sodium transport</keyword>
<dbReference type="PANTHER" id="PTHR36178:SF1">
    <property type="entry name" value="SODIUM_GLUTAMATE SYMPORTER"/>
    <property type="match status" value="1"/>
</dbReference>
<keyword evidence="1" id="KW-0769">Symport</keyword>
<keyword evidence="1" id="KW-0029">Amino-acid transport</keyword>
<evidence type="ECO:0000313" key="4">
    <source>
        <dbReference type="Proteomes" id="UP000092714"/>
    </source>
</evidence>
<dbReference type="RefSeq" id="WP_055184336.1">
    <property type="nucleotide sequence ID" value="NZ_CAXSZC010000008.1"/>
</dbReference>
<feature type="transmembrane region" description="Helical" evidence="1">
    <location>
        <begin position="6"/>
        <end position="24"/>
    </location>
</feature>
<keyword evidence="1" id="KW-0915">Sodium</keyword>
<feature type="transmembrane region" description="Helical" evidence="1">
    <location>
        <begin position="36"/>
        <end position="59"/>
    </location>
</feature>
<evidence type="ECO:0000256" key="1">
    <source>
        <dbReference type="HAMAP-Rule" id="MF_02062"/>
    </source>
</evidence>
<dbReference type="NCBIfam" id="TIGR00210">
    <property type="entry name" value="gltS"/>
    <property type="match status" value="1"/>
</dbReference>
<comment type="subcellular location">
    <subcellularLocation>
        <location evidence="1">Cell membrane</location>
        <topology evidence="1">Multi-pass membrane protein</topology>
    </subcellularLocation>
</comment>
<feature type="transmembrane region" description="Helical" evidence="1">
    <location>
        <begin position="335"/>
        <end position="354"/>
    </location>
</feature>
<comment type="similarity">
    <text evidence="1">Belongs to the glutamate:Na(+) symporter (ESS) (TC 2.A.27) family.</text>
</comment>
<feature type="transmembrane region" description="Helical" evidence="1">
    <location>
        <begin position="275"/>
        <end position="297"/>
    </location>
</feature>
<keyword evidence="1" id="KW-0472">Membrane</keyword>
<accession>A0A174VLT0</accession>
<keyword evidence="1" id="KW-0812">Transmembrane</keyword>
<dbReference type="GO" id="GO:0015501">
    <property type="term" value="F:glutamate:sodium symporter activity"/>
    <property type="evidence" value="ECO:0007669"/>
    <property type="project" value="UniProtKB-UniRule"/>
</dbReference>
<dbReference type="GO" id="GO:0015813">
    <property type="term" value="P:L-glutamate transmembrane transport"/>
    <property type="evidence" value="ECO:0007669"/>
    <property type="project" value="UniProtKB-UniRule"/>
</dbReference>
<comment type="caution">
    <text evidence="3">The sequence shown here is derived from an EMBL/GenBank/DDBJ whole genome shotgun (WGS) entry which is preliminary data.</text>
</comment>
<feature type="transmembrane region" description="Helical" evidence="1">
    <location>
        <begin position="303"/>
        <end position="323"/>
    </location>
</feature>
<keyword evidence="1" id="KW-0406">Ion transport</keyword>
<feature type="transmembrane region" description="Helical" evidence="1">
    <location>
        <begin position="154"/>
        <end position="180"/>
    </location>
</feature>
<keyword evidence="4" id="KW-1185">Reference proteome</keyword>
<evidence type="ECO:0000256" key="2">
    <source>
        <dbReference type="NCBIfam" id="TIGR00210"/>
    </source>
</evidence>
<dbReference type="InterPro" id="IPR004445">
    <property type="entry name" value="GltS"/>
</dbReference>
<dbReference type="HAMAP" id="MF_02062">
    <property type="entry name" value="GltS"/>
    <property type="match status" value="1"/>
</dbReference>
<reference evidence="3 4" key="1">
    <citation type="submission" date="2016-06" db="EMBL/GenBank/DDBJ databases">
        <authorList>
            <person name="Kjaerup R.B."/>
            <person name="Dalgaard T.S."/>
            <person name="Juul-Madsen H.R."/>
        </authorList>
    </citation>
    <scope>NUCLEOTIDE SEQUENCE [LARGE SCALE GENOMIC DNA]</scope>
    <source>
        <strain evidence="3 4">373-A1</strain>
    </source>
</reference>
<feature type="transmembrane region" description="Helical" evidence="1">
    <location>
        <begin position="246"/>
        <end position="263"/>
    </location>
</feature>
<keyword evidence="1" id="KW-1003">Cell membrane</keyword>
<dbReference type="OrthoDB" id="4921038at2"/>
<dbReference type="Proteomes" id="UP000092714">
    <property type="component" value="Unassembled WGS sequence"/>
</dbReference>
<evidence type="ECO:0000313" key="3">
    <source>
        <dbReference type="EMBL" id="OBY09561.1"/>
    </source>
</evidence>
<dbReference type="EMBL" id="MAPZ01000030">
    <property type="protein sequence ID" value="OBY09561.1"/>
    <property type="molecule type" value="Genomic_DNA"/>
</dbReference>
<feature type="transmembrane region" description="Helical" evidence="1">
    <location>
        <begin position="65"/>
        <end position="83"/>
    </location>
</feature>
<feature type="transmembrane region" description="Helical" evidence="1">
    <location>
        <begin position="374"/>
        <end position="397"/>
    </location>
</feature>
<keyword evidence="1" id="KW-1133">Transmembrane helix</keyword>
<dbReference type="PANTHER" id="PTHR36178">
    <property type="entry name" value="SLR0625 PROTEIN"/>
    <property type="match status" value="1"/>
</dbReference>
<organism evidence="3 4">
    <name type="scientific">Clostridium paraputrificum</name>
    <dbReference type="NCBI Taxonomy" id="29363"/>
    <lineage>
        <taxon>Bacteria</taxon>
        <taxon>Bacillati</taxon>
        <taxon>Bacillota</taxon>
        <taxon>Clostridia</taxon>
        <taxon>Eubacteriales</taxon>
        <taxon>Clostridiaceae</taxon>
        <taxon>Clostridium</taxon>
    </lineage>
</organism>
<keyword evidence="1" id="KW-0813">Transport</keyword>
<sequence length="398" mass="42818">MTINLDIFETMALATIVFYIGLYLRKKVKLLSKYCIPAPVIGGLLFAVLVLILRITNIATINLDITLQNIFMTAFFTSIGYTASLKILKKGGIKVGIFLALAMLLVVLQDALGASLATVFNLNPLLGLCTGSIPMVGGHGTAGSFGPLLEEMGVAGATTVSFASATFGLVMGSFIGGFVAKNLIERKNIDTPKHSEDHSLPLSDFHEDNQAILCHKRLMNGVAWIFLAMGIGSIISKFIQDLGLTFPSYIGAMVAAAVIRNICDFRKVELEDKEIETIGGISLSFFLAMALMGLKLWELFDLALPMLVMLIAQALLMGVFAYFITFRIMGKDYDAAVFASANCGFGMGATPNAVANMDALTAKFGYAPTPYLVVPIVGCLFIDFVNSAVITLFINILR</sequence>